<dbReference type="Pfam" id="PF10092">
    <property type="entry name" value="DUF2330"/>
    <property type="match status" value="1"/>
</dbReference>
<dbReference type="EMBL" id="BMMP01000003">
    <property type="protein sequence ID" value="GGO44846.1"/>
    <property type="molecule type" value="Genomic_DNA"/>
</dbReference>
<keyword evidence="2" id="KW-0812">Transmembrane</keyword>
<feature type="transmembrane region" description="Helical" evidence="2">
    <location>
        <begin position="385"/>
        <end position="405"/>
    </location>
</feature>
<name>A0ABQ2LZ21_9ACTN</name>
<evidence type="ECO:0000256" key="2">
    <source>
        <dbReference type="SAM" id="Phobius"/>
    </source>
</evidence>
<accession>A0ABQ2LZ21</accession>
<keyword evidence="2" id="KW-0472">Membrane</keyword>
<comment type="caution">
    <text evidence="3">The sequence shown here is derived from an EMBL/GenBank/DDBJ whole genome shotgun (WGS) entry which is preliminary data.</text>
</comment>
<keyword evidence="4" id="KW-1185">Reference proteome</keyword>
<gene>
    <name evidence="3" type="ORF">GCM10012287_11340</name>
</gene>
<dbReference type="InterPro" id="IPR019283">
    <property type="entry name" value="DUF2330"/>
</dbReference>
<evidence type="ECO:0000313" key="3">
    <source>
        <dbReference type="EMBL" id="GGO44846.1"/>
    </source>
</evidence>
<keyword evidence="2" id="KW-1133">Transmembrane helix</keyword>
<evidence type="ECO:0008006" key="5">
    <source>
        <dbReference type="Google" id="ProtNLM"/>
    </source>
</evidence>
<proteinExistence type="predicted"/>
<evidence type="ECO:0000313" key="4">
    <source>
        <dbReference type="Proteomes" id="UP000631535"/>
    </source>
</evidence>
<evidence type="ECO:0000256" key="1">
    <source>
        <dbReference type="SAM" id="MobiDB-lite"/>
    </source>
</evidence>
<reference evidence="4" key="1">
    <citation type="journal article" date="2019" name="Int. J. Syst. Evol. Microbiol.">
        <title>The Global Catalogue of Microorganisms (GCM) 10K type strain sequencing project: providing services to taxonomists for standard genome sequencing and annotation.</title>
        <authorList>
            <consortium name="The Broad Institute Genomics Platform"/>
            <consortium name="The Broad Institute Genome Sequencing Center for Infectious Disease"/>
            <person name="Wu L."/>
            <person name="Ma J."/>
        </authorList>
    </citation>
    <scope>NUCLEOTIDE SEQUENCE [LARGE SCALE GENOMIC DNA]</scope>
    <source>
        <strain evidence="4">CGMCC 4.7178</strain>
    </source>
</reference>
<feature type="region of interest" description="Disordered" evidence="1">
    <location>
        <begin position="1"/>
        <end position="41"/>
    </location>
</feature>
<feature type="transmembrane region" description="Helical" evidence="2">
    <location>
        <begin position="57"/>
        <end position="77"/>
    </location>
</feature>
<dbReference type="Proteomes" id="UP000631535">
    <property type="component" value="Unassembled WGS sequence"/>
</dbReference>
<protein>
    <recommendedName>
        <fullName evidence="5">DUF2330 domain-containing protein</fullName>
    </recommendedName>
</protein>
<organism evidence="3 4">
    <name type="scientific">Streptomyces daqingensis</name>
    <dbReference type="NCBI Taxonomy" id="1472640"/>
    <lineage>
        <taxon>Bacteria</taxon>
        <taxon>Bacillati</taxon>
        <taxon>Actinomycetota</taxon>
        <taxon>Actinomycetes</taxon>
        <taxon>Kitasatosporales</taxon>
        <taxon>Streptomycetaceae</taxon>
        <taxon>Streptomyces</taxon>
    </lineage>
</organism>
<sequence length="418" mass="45652">MHQSRSGDAGGPSPLPAAGHRTGATEGQLTAGGRNRPPRTVVPALVKRNRGSRASRALAVVVMLLAAQLVALAWPAYACGCGGMIARDPSRIAVDHEASAVSWDGRTERILMSLDVSGDAEEAAWIMPVPNRADVRLGSSRLFLELARLAAPEHRDRHYFWPRSGDWPYDDVDGAYAPGGGARGGGVDVVGRERLGPFDVASLKATDPDALKDWLDDNGFALPKRLHRELKPYVDLRWEYVAVRLAPGDDERRRVLGGTLQPLHLTFESERFVYPMRLSRAAKQPQNLRLYVLAPHRMRPSSAIGGEAPQVRFAGRVEKPADEVRAFARPGGGDTADGDPFLTVYEQDFPVPGRISGDHELRRAHSDAEYRTVVYHSRILTWGDVPVWIVTTGAAALALGTLVVWRVRARRRPSAEGG</sequence>